<dbReference type="Proteomes" id="UP000053105">
    <property type="component" value="Unassembled WGS sequence"/>
</dbReference>
<accession>A0A0N0BD21</accession>
<name>A0A0N0BD21_9HYME</name>
<organism evidence="1 2">
    <name type="scientific">Melipona quadrifasciata</name>
    <dbReference type="NCBI Taxonomy" id="166423"/>
    <lineage>
        <taxon>Eukaryota</taxon>
        <taxon>Metazoa</taxon>
        <taxon>Ecdysozoa</taxon>
        <taxon>Arthropoda</taxon>
        <taxon>Hexapoda</taxon>
        <taxon>Insecta</taxon>
        <taxon>Pterygota</taxon>
        <taxon>Neoptera</taxon>
        <taxon>Endopterygota</taxon>
        <taxon>Hymenoptera</taxon>
        <taxon>Apocrita</taxon>
        <taxon>Aculeata</taxon>
        <taxon>Apoidea</taxon>
        <taxon>Anthophila</taxon>
        <taxon>Apidae</taxon>
        <taxon>Melipona</taxon>
    </lineage>
</organism>
<proteinExistence type="predicted"/>
<dbReference type="AlphaFoldDB" id="A0A0N0BD21"/>
<dbReference type="EMBL" id="KQ435889">
    <property type="protein sequence ID" value="KOX69464.1"/>
    <property type="molecule type" value="Genomic_DNA"/>
</dbReference>
<keyword evidence="2" id="KW-1185">Reference proteome</keyword>
<protein>
    <submittedName>
        <fullName evidence="1">Uncharacterized protein</fullName>
    </submittedName>
</protein>
<evidence type="ECO:0000313" key="2">
    <source>
        <dbReference type="Proteomes" id="UP000053105"/>
    </source>
</evidence>
<gene>
    <name evidence="1" type="ORF">WN51_06548</name>
</gene>
<sequence>MATFTIYAKTIEEETTHSFAVTGPLYPGQDVKATLPNTGYAVTTTWLRILVARDKTRLRTLVVRDKLALGHPWPVRQLALGHSWPRTNSPSEPLFLH</sequence>
<reference evidence="1 2" key="1">
    <citation type="submission" date="2015-07" db="EMBL/GenBank/DDBJ databases">
        <title>The genome of Melipona quadrifasciata.</title>
        <authorList>
            <person name="Pan H."/>
            <person name="Kapheim K."/>
        </authorList>
    </citation>
    <scope>NUCLEOTIDE SEQUENCE [LARGE SCALE GENOMIC DNA]</scope>
    <source>
        <strain evidence="1">0111107301</strain>
        <tissue evidence="1">Whole body</tissue>
    </source>
</reference>
<evidence type="ECO:0000313" key="1">
    <source>
        <dbReference type="EMBL" id="KOX69464.1"/>
    </source>
</evidence>